<dbReference type="Gene3D" id="1.10.1760.20">
    <property type="match status" value="1"/>
</dbReference>
<sequence>MKAKRISLDALLTALALTIFTVELQIPSIVPIPGVKLGLANIITIFAIFLLGPVDAAYILLARIFLGGLLSGRVAALIYSFSGGVLCYAVMQILHRIVTEKQIWVCSVIGAIAHNTGQIAAAIFVTGTWTVVSYLPVLMVSGICAGACTGLAAQLVVRRSRNLLARRKQGGPFT</sequence>
<organism evidence="3 5">
    <name type="scientific">Acutalibacter muris</name>
    <dbReference type="NCBI Taxonomy" id="1796620"/>
    <lineage>
        <taxon>Bacteria</taxon>
        <taxon>Bacillati</taxon>
        <taxon>Bacillota</taxon>
        <taxon>Clostridia</taxon>
        <taxon>Eubacteriales</taxon>
        <taxon>Acutalibacteraceae</taxon>
        <taxon>Acutalibacter</taxon>
    </lineage>
</organism>
<dbReference type="EMBL" id="CP065321">
    <property type="protein sequence ID" value="QQR28678.1"/>
    <property type="molecule type" value="Genomic_DNA"/>
</dbReference>
<name>A0A1Z2XLT1_9FIRM</name>
<dbReference type="RefSeq" id="WP_066536745.1">
    <property type="nucleotide sequence ID" value="NZ_CP021422.1"/>
</dbReference>
<protein>
    <submittedName>
        <fullName evidence="3">Gx transporter family protein</fullName>
    </submittedName>
    <submittedName>
        <fullName evidence="2">Heptaprenyl diphosphate synthase</fullName>
    </submittedName>
</protein>
<evidence type="ECO:0000313" key="3">
    <source>
        <dbReference type="EMBL" id="QQR28678.1"/>
    </source>
</evidence>
<evidence type="ECO:0000313" key="5">
    <source>
        <dbReference type="Proteomes" id="UP000596035"/>
    </source>
</evidence>
<dbReference type="PIRSF" id="PIRSF027391">
    <property type="entry name" value="Hpre_diP_synt_I"/>
    <property type="match status" value="1"/>
</dbReference>
<dbReference type="Pfam" id="PF07456">
    <property type="entry name" value="Hpre_diP_synt_I"/>
    <property type="match status" value="1"/>
</dbReference>
<keyword evidence="1" id="KW-1133">Transmembrane helix</keyword>
<gene>
    <name evidence="2" type="ORF">ADH66_01165</name>
    <name evidence="3" type="ORF">I5Q82_11170</name>
</gene>
<evidence type="ECO:0000256" key="1">
    <source>
        <dbReference type="SAM" id="Phobius"/>
    </source>
</evidence>
<dbReference type="InterPro" id="IPR014535">
    <property type="entry name" value="Hpre_diP_synt_I"/>
</dbReference>
<keyword evidence="4" id="KW-1185">Reference proteome</keyword>
<accession>A0A1Z2XLT1</accession>
<feature type="transmembrane region" description="Helical" evidence="1">
    <location>
        <begin position="134"/>
        <end position="157"/>
    </location>
</feature>
<keyword evidence="1" id="KW-0472">Membrane</keyword>
<dbReference type="Proteomes" id="UP000196710">
    <property type="component" value="Chromosome"/>
</dbReference>
<dbReference type="EMBL" id="CP021422">
    <property type="protein sequence ID" value="ASB39385.1"/>
    <property type="molecule type" value="Genomic_DNA"/>
</dbReference>
<reference evidence="2" key="1">
    <citation type="journal article" date="2017" name="Genome Announc.">
        <title>High-Quality Whole-Genome Sequences of the Oligo-Mouse-Microbiota Bacterial Community.</title>
        <authorList>
            <person name="Garzetti D."/>
            <person name="Brugiroux S."/>
            <person name="Bunk B."/>
            <person name="Pukall R."/>
            <person name="McCoy K.D."/>
            <person name="Macpherson A.J."/>
            <person name="Stecher B."/>
        </authorList>
    </citation>
    <scope>NUCLEOTIDE SEQUENCE</scope>
    <source>
        <strain evidence="2">KB18</strain>
    </source>
</reference>
<feature type="transmembrane region" description="Helical" evidence="1">
    <location>
        <begin position="74"/>
        <end position="94"/>
    </location>
</feature>
<evidence type="ECO:0000313" key="2">
    <source>
        <dbReference type="EMBL" id="ASB39385.1"/>
    </source>
</evidence>
<dbReference type="InterPro" id="IPR010898">
    <property type="entry name" value="Hpre_diP_synth_I"/>
</dbReference>
<reference evidence="3 5" key="3">
    <citation type="submission" date="2020-11" db="EMBL/GenBank/DDBJ databases">
        <title>Closed and high quality bacterial genomes of the OMM12 community.</title>
        <authorList>
            <person name="Marbouty M."/>
            <person name="Lamy-Besnier Q."/>
            <person name="Debarbieux L."/>
            <person name="Koszul R."/>
        </authorList>
    </citation>
    <scope>NUCLEOTIDE SEQUENCE [LARGE SCALE GENOMIC DNA]</scope>
    <source>
        <strain evidence="3 5">KB18</strain>
    </source>
</reference>
<proteinExistence type="predicted"/>
<feature type="transmembrane region" description="Helical" evidence="1">
    <location>
        <begin position="40"/>
        <end position="62"/>
    </location>
</feature>
<reference evidence="4" key="2">
    <citation type="submission" date="2017-05" db="EMBL/GenBank/DDBJ databases">
        <title>Improved OligoMM genomes.</title>
        <authorList>
            <person name="Garzetti D."/>
        </authorList>
    </citation>
    <scope>NUCLEOTIDE SEQUENCE [LARGE SCALE GENOMIC DNA]</scope>
    <source>
        <strain evidence="4">KB18</strain>
    </source>
</reference>
<evidence type="ECO:0000313" key="4">
    <source>
        <dbReference type="Proteomes" id="UP000196710"/>
    </source>
</evidence>
<dbReference type="AlphaFoldDB" id="A0A1Z2XLT1"/>
<keyword evidence="1" id="KW-0812">Transmembrane</keyword>
<dbReference type="KEGG" id="amur:ADH66_01165"/>
<dbReference type="Proteomes" id="UP000596035">
    <property type="component" value="Chromosome"/>
</dbReference>